<reference evidence="9" key="1">
    <citation type="submission" date="2022-09" db="EMBL/GenBank/DDBJ databases">
        <authorList>
            <person name="Yuan C."/>
            <person name="Ke Z."/>
        </authorList>
    </citation>
    <scope>NUCLEOTIDE SEQUENCE</scope>
    <source>
        <strain evidence="9">LB-8</strain>
    </source>
</reference>
<feature type="chain" id="PRO_5040791957" evidence="7">
    <location>
        <begin position="23"/>
        <end position="692"/>
    </location>
</feature>
<evidence type="ECO:0000313" key="10">
    <source>
        <dbReference type="Proteomes" id="UP001155483"/>
    </source>
</evidence>
<dbReference type="InterPro" id="IPR008979">
    <property type="entry name" value="Galactose-bd-like_sf"/>
</dbReference>
<feature type="active site" description="Proton acceptor" evidence="5">
    <location>
        <position position="58"/>
    </location>
</feature>
<dbReference type="InterPro" id="IPR051795">
    <property type="entry name" value="Glycosyl_Hydrlase_43"/>
</dbReference>
<evidence type="ECO:0000256" key="1">
    <source>
        <dbReference type="ARBA" id="ARBA00009865"/>
    </source>
</evidence>
<keyword evidence="4" id="KW-0326">Glycosidase</keyword>
<dbReference type="InterPro" id="IPR041542">
    <property type="entry name" value="GH43_C2"/>
</dbReference>
<dbReference type="InterPro" id="IPR005084">
    <property type="entry name" value="CBM6"/>
</dbReference>
<dbReference type="InterPro" id="IPR013320">
    <property type="entry name" value="ConA-like_dom_sf"/>
</dbReference>
<keyword evidence="2 7" id="KW-0732">Signal</keyword>
<dbReference type="EMBL" id="JAOTIF010000031">
    <property type="protein sequence ID" value="MCU7552254.1"/>
    <property type="molecule type" value="Genomic_DNA"/>
</dbReference>
<protein>
    <submittedName>
        <fullName evidence="9">Family 43 glycosylhydrolase</fullName>
    </submittedName>
</protein>
<dbReference type="Gene3D" id="2.60.120.200">
    <property type="match status" value="1"/>
</dbReference>
<dbReference type="InterPro" id="IPR023296">
    <property type="entry name" value="Glyco_hydro_beta-prop_sf"/>
</dbReference>
<name>A0A9X2XQ00_9BACT</name>
<dbReference type="Gene3D" id="2.115.10.20">
    <property type="entry name" value="Glycosyl hydrolase domain, family 43"/>
    <property type="match status" value="1"/>
</dbReference>
<organism evidence="9 10">
    <name type="scientific">Paraflavisolibacter caeni</name>
    <dbReference type="NCBI Taxonomy" id="2982496"/>
    <lineage>
        <taxon>Bacteria</taxon>
        <taxon>Pseudomonadati</taxon>
        <taxon>Bacteroidota</taxon>
        <taxon>Chitinophagia</taxon>
        <taxon>Chitinophagales</taxon>
        <taxon>Chitinophagaceae</taxon>
        <taxon>Paraflavisolibacter</taxon>
    </lineage>
</organism>
<dbReference type="SUPFAM" id="SSF75005">
    <property type="entry name" value="Arabinanase/levansucrase/invertase"/>
    <property type="match status" value="1"/>
</dbReference>
<evidence type="ECO:0000256" key="3">
    <source>
        <dbReference type="ARBA" id="ARBA00022801"/>
    </source>
</evidence>
<dbReference type="Pfam" id="PF04616">
    <property type="entry name" value="Glyco_hydro_43"/>
    <property type="match status" value="1"/>
</dbReference>
<evidence type="ECO:0000256" key="2">
    <source>
        <dbReference type="ARBA" id="ARBA00022729"/>
    </source>
</evidence>
<dbReference type="Gene3D" id="2.60.120.260">
    <property type="entry name" value="Galactose-binding domain-like"/>
    <property type="match status" value="1"/>
</dbReference>
<reference evidence="9" key="2">
    <citation type="submission" date="2023-04" db="EMBL/GenBank/DDBJ databases">
        <title>Paracnuella aquatica gen. nov., sp. nov., a member of the family Chitinophagaceae isolated from a hot spring.</title>
        <authorList>
            <person name="Wang C."/>
        </authorList>
    </citation>
    <scope>NUCLEOTIDE SEQUENCE</scope>
    <source>
        <strain evidence="9">LB-8</strain>
    </source>
</reference>
<dbReference type="GO" id="GO:0030246">
    <property type="term" value="F:carbohydrate binding"/>
    <property type="evidence" value="ECO:0007669"/>
    <property type="project" value="InterPro"/>
</dbReference>
<dbReference type="SUPFAM" id="SSF49899">
    <property type="entry name" value="Concanavalin A-like lectins/glucanases"/>
    <property type="match status" value="1"/>
</dbReference>
<gene>
    <name evidence="9" type="ORF">OCK74_24255</name>
</gene>
<feature type="active site" description="Proton donor" evidence="5">
    <location>
        <position position="219"/>
    </location>
</feature>
<accession>A0A9X2XQ00</accession>
<evidence type="ECO:0000256" key="5">
    <source>
        <dbReference type="PIRSR" id="PIRSR606710-1"/>
    </source>
</evidence>
<dbReference type="GO" id="GO:0004553">
    <property type="term" value="F:hydrolase activity, hydrolyzing O-glycosyl compounds"/>
    <property type="evidence" value="ECO:0007669"/>
    <property type="project" value="InterPro"/>
</dbReference>
<dbReference type="Pfam" id="PF17851">
    <property type="entry name" value="GH43_C2"/>
    <property type="match status" value="1"/>
</dbReference>
<dbReference type="InterPro" id="IPR006710">
    <property type="entry name" value="Glyco_hydro_43"/>
</dbReference>
<evidence type="ECO:0000256" key="7">
    <source>
        <dbReference type="SAM" id="SignalP"/>
    </source>
</evidence>
<evidence type="ECO:0000256" key="6">
    <source>
        <dbReference type="PIRSR" id="PIRSR606710-2"/>
    </source>
</evidence>
<dbReference type="SMART" id="SM00606">
    <property type="entry name" value="CBD_IV"/>
    <property type="match status" value="1"/>
</dbReference>
<dbReference type="PANTHER" id="PTHR42812:SF12">
    <property type="entry name" value="BETA-XYLOSIDASE-RELATED"/>
    <property type="match status" value="1"/>
</dbReference>
<dbReference type="RefSeq" id="WP_279299690.1">
    <property type="nucleotide sequence ID" value="NZ_JAOTIF010000031.1"/>
</dbReference>
<feature type="site" description="Important for catalytic activity, responsible for pKa modulation of the active site Glu and correct orientation of both the proton donor and substrate" evidence="6">
    <location>
        <position position="166"/>
    </location>
</feature>
<keyword evidence="3" id="KW-0378">Hydrolase</keyword>
<dbReference type="AlphaFoldDB" id="A0A9X2XQ00"/>
<dbReference type="Proteomes" id="UP001155483">
    <property type="component" value="Unassembled WGS sequence"/>
</dbReference>
<dbReference type="PANTHER" id="PTHR42812">
    <property type="entry name" value="BETA-XYLOSIDASE"/>
    <property type="match status" value="1"/>
</dbReference>
<feature type="signal peptide" evidence="7">
    <location>
        <begin position="1"/>
        <end position="22"/>
    </location>
</feature>
<comment type="caution">
    <text evidence="9">The sequence shown here is derived from an EMBL/GenBank/DDBJ whole genome shotgun (WGS) entry which is preliminary data.</text>
</comment>
<dbReference type="Pfam" id="PF03422">
    <property type="entry name" value="CBM_6"/>
    <property type="match status" value="1"/>
</dbReference>
<comment type="similarity">
    <text evidence="1">Belongs to the glycosyl hydrolase 43 family.</text>
</comment>
<evidence type="ECO:0000259" key="8">
    <source>
        <dbReference type="PROSITE" id="PS51175"/>
    </source>
</evidence>
<dbReference type="GO" id="GO:0005975">
    <property type="term" value="P:carbohydrate metabolic process"/>
    <property type="evidence" value="ECO:0007669"/>
    <property type="project" value="InterPro"/>
</dbReference>
<proteinExistence type="inferred from homology"/>
<keyword evidence="10" id="KW-1185">Reference proteome</keyword>
<evidence type="ECO:0000313" key="9">
    <source>
        <dbReference type="EMBL" id="MCU7552254.1"/>
    </source>
</evidence>
<dbReference type="InterPro" id="IPR006584">
    <property type="entry name" value="Cellulose-bd_IV"/>
</dbReference>
<sequence length="692" mass="77293">MFLRIIAIACLSLFVLKDNLMAQGPKADVQSIMVVDSSDYYRQVNTYVNPVLPGDHPDPTLLKVGDDFYHCGSSFHFTPYLPIYHSNDLVHWEVISRVVFPSNASFVTDRPSAGIWQGAITYFYGSYWIYFSANGQWFSKAISPVGPWSAPEQVKTNSTTGPLGYDNSIFVDDDGKPYMLIKNGQKTNRIQAIGRDGQLTDTVINLDWINAKLQYSWAEGPVMCKRNGYYYYFPAGDVSGGQYVLRASALTADSSKWERLGNFFKPITDPNNKFRSPNHISAPIQLAEGTWWTIGQSYERVNGDDWSGLGRQSSLYQVIWEGDRPWGVAPASAPFAKPKLPKSGIPWRSVRSDYFDGDSLEVWWHFLSRKSASQYSLSSRRGWLRLTPDTARAHLVQKETDHYYSAVTRVDLNATDTVAKAGIYLTNGNQRVFARLYSGFDNGKKIVFQFDTARRNISNTFGNTVWLKIERKEHSLTAYYSGDGNTWIAVGAPISSVNLDKEQPNFNSWVGTSVGLFAEGKAADFDFFVYKDGFSELPVAGYKNFYGIEKVNMSPGKVVTNTSAHGGWLMLSGVDLGKDLRAPVKIDVAASSTVGGNLEVWLDDLQTGTLIATIPITKTGGVNQWKSFSQAISNVYGQHDVYLKFPSVQNAFYINSIQFTYRKAAIKTFGSRSANKKKANTANFDVVTKHSF</sequence>
<feature type="domain" description="CBM6" evidence="8">
    <location>
        <begin position="535"/>
        <end position="660"/>
    </location>
</feature>
<dbReference type="PROSITE" id="PS51175">
    <property type="entry name" value="CBM6"/>
    <property type="match status" value="1"/>
</dbReference>
<dbReference type="CDD" id="cd04084">
    <property type="entry name" value="CBM6_xylanase-like"/>
    <property type="match status" value="1"/>
</dbReference>
<evidence type="ECO:0000256" key="4">
    <source>
        <dbReference type="ARBA" id="ARBA00023295"/>
    </source>
</evidence>
<dbReference type="SUPFAM" id="SSF49785">
    <property type="entry name" value="Galactose-binding domain-like"/>
    <property type="match status" value="1"/>
</dbReference>